<organism evidence="1 2">
    <name type="scientific">Pseudomonas hunanensis</name>
    <dbReference type="NCBI Taxonomy" id="1247546"/>
    <lineage>
        <taxon>Bacteria</taxon>
        <taxon>Pseudomonadati</taxon>
        <taxon>Pseudomonadota</taxon>
        <taxon>Gammaproteobacteria</taxon>
        <taxon>Pseudomonadales</taxon>
        <taxon>Pseudomonadaceae</taxon>
        <taxon>Pseudomonas</taxon>
    </lineage>
</organism>
<gene>
    <name evidence="1" type="ORF">J2W83_004068</name>
</gene>
<comment type="caution">
    <text evidence="1">The sequence shown here is derived from an EMBL/GenBank/DDBJ whole genome shotgun (WGS) entry which is preliminary data.</text>
</comment>
<sequence length="74" mass="7914">MGQRIEKVVEKAVSGNALRSGFFHTTFTAAPCIPPYSAAIHGDTRLIAARPRLLVGALPCSKALSRVPLFLSVH</sequence>
<dbReference type="EMBL" id="JAVDTH010000028">
    <property type="protein sequence ID" value="MDR6714436.1"/>
    <property type="molecule type" value="Genomic_DNA"/>
</dbReference>
<accession>A0ACC6K7S1</accession>
<dbReference type="Proteomes" id="UP001259587">
    <property type="component" value="Unassembled WGS sequence"/>
</dbReference>
<evidence type="ECO:0000313" key="2">
    <source>
        <dbReference type="Proteomes" id="UP001259587"/>
    </source>
</evidence>
<proteinExistence type="predicted"/>
<name>A0ACC6K7S1_9PSED</name>
<reference evidence="1" key="1">
    <citation type="submission" date="2023-07" db="EMBL/GenBank/DDBJ databases">
        <title>Sorghum-associated microbial communities from plants grown in Nebraska, USA.</title>
        <authorList>
            <person name="Schachtman D."/>
        </authorList>
    </citation>
    <scope>NUCLEOTIDE SEQUENCE</scope>
    <source>
        <strain evidence="1">BE56</strain>
    </source>
</reference>
<evidence type="ECO:0000313" key="1">
    <source>
        <dbReference type="EMBL" id="MDR6714436.1"/>
    </source>
</evidence>
<protein>
    <submittedName>
        <fullName evidence="1">Uncharacterized protein</fullName>
    </submittedName>
</protein>
<keyword evidence="2" id="KW-1185">Reference proteome</keyword>